<evidence type="ECO:0000256" key="2">
    <source>
        <dbReference type="ARBA" id="ARBA00022475"/>
    </source>
</evidence>
<evidence type="ECO:0000256" key="6">
    <source>
        <dbReference type="ARBA" id="ARBA00023170"/>
    </source>
</evidence>
<evidence type="ECO:0000313" key="9">
    <source>
        <dbReference type="EMBL" id="PNF29395.1"/>
    </source>
</evidence>
<evidence type="ECO:0000256" key="4">
    <source>
        <dbReference type="ARBA" id="ARBA00022989"/>
    </source>
</evidence>
<keyword evidence="2" id="KW-1003">Cell membrane</keyword>
<dbReference type="GO" id="GO:0005886">
    <property type="term" value="C:plasma membrane"/>
    <property type="evidence" value="ECO:0007669"/>
    <property type="project" value="UniProtKB-SubCell"/>
</dbReference>
<comment type="caution">
    <text evidence="9">The sequence shown here is derived from an EMBL/GenBank/DDBJ whole genome shotgun (WGS) entry which is preliminary data.</text>
</comment>
<sequence length="323" mass="36886">MWVVDPETLQELPKNYADRISDLHGHTLQISMFTDRPTAVVEYDNLTDMWIGKGRDGQVLNIIAKYMNFTPVIVPPENNERIGYKKRNGNFTGAMADLINRRTDIAVNEIYLKYYGTEEIEFTMPAIRHQEIVVLVPKSVQIHVWDIDTLQQLDEAGFSVFTMNPNLMDTFNESDSMEHLRVKLAYESDVLSVISQMKKYKNTSLVCSRRKATWLMKRYGEGILHILNEAPRAYFMSYMVPKGSPYLERLHVLFGRITQAGLVDKWDEDTKYETKLGTDPEVDASDVEIAQKSLKLSDVAGNFMLLTVGLVPCVAVFLAELCV</sequence>
<keyword evidence="5 8" id="KW-0472">Membrane</keyword>
<evidence type="ECO:0000256" key="5">
    <source>
        <dbReference type="ARBA" id="ARBA00023136"/>
    </source>
</evidence>
<dbReference type="OrthoDB" id="8195814at2759"/>
<evidence type="ECO:0008006" key="11">
    <source>
        <dbReference type="Google" id="ProtNLM"/>
    </source>
</evidence>
<gene>
    <name evidence="9" type="ORF">B7P43_G07053</name>
</gene>
<dbReference type="PANTHER" id="PTHR42643:SF38">
    <property type="entry name" value="IONOTROPIC RECEPTOR 100A"/>
    <property type="match status" value="1"/>
</dbReference>
<dbReference type="Proteomes" id="UP000235965">
    <property type="component" value="Unassembled WGS sequence"/>
</dbReference>
<dbReference type="InterPro" id="IPR052192">
    <property type="entry name" value="Insect_Ionotropic_Sensory_Rcpt"/>
</dbReference>
<organism evidence="9 10">
    <name type="scientific">Cryptotermes secundus</name>
    <dbReference type="NCBI Taxonomy" id="105785"/>
    <lineage>
        <taxon>Eukaryota</taxon>
        <taxon>Metazoa</taxon>
        <taxon>Ecdysozoa</taxon>
        <taxon>Arthropoda</taxon>
        <taxon>Hexapoda</taxon>
        <taxon>Insecta</taxon>
        <taxon>Pterygota</taxon>
        <taxon>Neoptera</taxon>
        <taxon>Polyneoptera</taxon>
        <taxon>Dictyoptera</taxon>
        <taxon>Blattodea</taxon>
        <taxon>Blattoidea</taxon>
        <taxon>Termitoidae</taxon>
        <taxon>Kalotermitidae</taxon>
        <taxon>Cryptotermitinae</taxon>
        <taxon>Cryptotermes</taxon>
    </lineage>
</organism>
<comment type="subcellular location">
    <subcellularLocation>
        <location evidence="1">Cell membrane</location>
        <topology evidence="1">Multi-pass membrane protein</topology>
    </subcellularLocation>
</comment>
<reference evidence="9 10" key="1">
    <citation type="submission" date="2017-12" db="EMBL/GenBank/DDBJ databases">
        <title>Hemimetabolous genomes reveal molecular basis of termite eusociality.</title>
        <authorList>
            <person name="Harrison M.C."/>
            <person name="Jongepier E."/>
            <person name="Robertson H.M."/>
            <person name="Arning N."/>
            <person name="Bitard-Feildel T."/>
            <person name="Chao H."/>
            <person name="Childers C.P."/>
            <person name="Dinh H."/>
            <person name="Doddapaneni H."/>
            <person name="Dugan S."/>
            <person name="Gowin J."/>
            <person name="Greiner C."/>
            <person name="Han Y."/>
            <person name="Hu H."/>
            <person name="Hughes D.S.T."/>
            <person name="Huylmans A.-K."/>
            <person name="Kemena C."/>
            <person name="Kremer L.P.M."/>
            <person name="Lee S.L."/>
            <person name="Lopez-Ezquerra A."/>
            <person name="Mallet L."/>
            <person name="Monroy-Kuhn J.M."/>
            <person name="Moser A."/>
            <person name="Murali S.C."/>
            <person name="Muzny D.M."/>
            <person name="Otani S."/>
            <person name="Piulachs M.-D."/>
            <person name="Poelchau M."/>
            <person name="Qu J."/>
            <person name="Schaub F."/>
            <person name="Wada-Katsumata A."/>
            <person name="Worley K.C."/>
            <person name="Xie Q."/>
            <person name="Ylla G."/>
            <person name="Poulsen M."/>
            <person name="Gibbs R.A."/>
            <person name="Schal C."/>
            <person name="Richards S."/>
            <person name="Belles X."/>
            <person name="Korb J."/>
            <person name="Bornberg-Bauer E."/>
        </authorList>
    </citation>
    <scope>NUCLEOTIDE SEQUENCE [LARGE SCALE GENOMIC DNA]</scope>
    <source>
        <tissue evidence="9">Whole body</tissue>
    </source>
</reference>
<name>A0A2J7QLD1_9NEOP</name>
<proteinExistence type="predicted"/>
<dbReference type="Gene3D" id="3.40.190.10">
    <property type="entry name" value="Periplasmic binding protein-like II"/>
    <property type="match status" value="1"/>
</dbReference>
<evidence type="ECO:0000256" key="1">
    <source>
        <dbReference type="ARBA" id="ARBA00004651"/>
    </source>
</evidence>
<evidence type="ECO:0000256" key="3">
    <source>
        <dbReference type="ARBA" id="ARBA00022692"/>
    </source>
</evidence>
<evidence type="ECO:0000256" key="7">
    <source>
        <dbReference type="ARBA" id="ARBA00023180"/>
    </source>
</evidence>
<evidence type="ECO:0000256" key="8">
    <source>
        <dbReference type="SAM" id="Phobius"/>
    </source>
</evidence>
<accession>A0A2J7QLD1</accession>
<dbReference type="AlphaFoldDB" id="A0A2J7QLD1"/>
<evidence type="ECO:0000313" key="10">
    <source>
        <dbReference type="Proteomes" id="UP000235965"/>
    </source>
</evidence>
<keyword evidence="6" id="KW-0675">Receptor</keyword>
<dbReference type="PANTHER" id="PTHR42643">
    <property type="entry name" value="IONOTROPIC RECEPTOR 20A-RELATED"/>
    <property type="match status" value="1"/>
</dbReference>
<keyword evidence="3 8" id="KW-0812">Transmembrane</keyword>
<keyword evidence="7" id="KW-0325">Glycoprotein</keyword>
<dbReference type="EMBL" id="NEVH01013247">
    <property type="protein sequence ID" value="PNF29395.1"/>
    <property type="molecule type" value="Genomic_DNA"/>
</dbReference>
<protein>
    <recommendedName>
        <fullName evidence="11">Ionotropic glutamate receptor L-glutamate and glycine-binding domain-containing protein</fullName>
    </recommendedName>
</protein>
<dbReference type="STRING" id="105785.A0A2J7QLD1"/>
<keyword evidence="10" id="KW-1185">Reference proteome</keyword>
<dbReference type="InParanoid" id="A0A2J7QLD1"/>
<dbReference type="SUPFAM" id="SSF53850">
    <property type="entry name" value="Periplasmic binding protein-like II"/>
    <property type="match status" value="1"/>
</dbReference>
<keyword evidence="4 8" id="KW-1133">Transmembrane helix</keyword>
<feature type="transmembrane region" description="Helical" evidence="8">
    <location>
        <begin position="299"/>
        <end position="319"/>
    </location>
</feature>